<evidence type="ECO:0000313" key="2">
    <source>
        <dbReference type="Proteomes" id="UP001310594"/>
    </source>
</evidence>
<organism evidence="1 2">
    <name type="scientific">Elasticomyces elasticus</name>
    <dbReference type="NCBI Taxonomy" id="574655"/>
    <lineage>
        <taxon>Eukaryota</taxon>
        <taxon>Fungi</taxon>
        <taxon>Dikarya</taxon>
        <taxon>Ascomycota</taxon>
        <taxon>Pezizomycotina</taxon>
        <taxon>Dothideomycetes</taxon>
        <taxon>Dothideomycetidae</taxon>
        <taxon>Mycosphaerellales</taxon>
        <taxon>Teratosphaeriaceae</taxon>
        <taxon>Elasticomyces</taxon>
    </lineage>
</organism>
<name>A0AAN7VYP3_9PEZI</name>
<dbReference type="AlphaFoldDB" id="A0AAN7VYP3"/>
<dbReference type="Proteomes" id="UP001310594">
    <property type="component" value="Unassembled WGS sequence"/>
</dbReference>
<proteinExistence type="predicted"/>
<accession>A0AAN7VYP3</accession>
<sequence length="90" mass="10445">MAFRKNYSSVSQQLEEAYEIVRYQNHKLNTLKDAVANIMDGLDIMKYFEDRSDSKESLEQMYAYLNDVAHRALSNICIIQSPRACVLPTH</sequence>
<comment type="caution">
    <text evidence="1">The sequence shown here is derived from an EMBL/GenBank/DDBJ whole genome shotgun (WGS) entry which is preliminary data.</text>
</comment>
<evidence type="ECO:0000313" key="1">
    <source>
        <dbReference type="EMBL" id="KAK5691521.1"/>
    </source>
</evidence>
<protein>
    <submittedName>
        <fullName evidence="1">Uncharacterized protein</fullName>
    </submittedName>
</protein>
<gene>
    <name evidence="1" type="ORF">LTR97_011514</name>
</gene>
<reference evidence="1" key="1">
    <citation type="submission" date="2023-08" db="EMBL/GenBank/DDBJ databases">
        <title>Black Yeasts Isolated from many extreme environments.</title>
        <authorList>
            <person name="Coleine C."/>
            <person name="Stajich J.E."/>
            <person name="Selbmann L."/>
        </authorList>
    </citation>
    <scope>NUCLEOTIDE SEQUENCE</scope>
    <source>
        <strain evidence="1">CCFEE 5810</strain>
    </source>
</reference>
<dbReference type="EMBL" id="JAVRQU010000021">
    <property type="protein sequence ID" value="KAK5691521.1"/>
    <property type="molecule type" value="Genomic_DNA"/>
</dbReference>